<dbReference type="Pfam" id="PF21692">
    <property type="entry name" value="Talin_R4"/>
    <property type="match status" value="1"/>
</dbReference>
<dbReference type="InterPro" id="IPR015009">
    <property type="entry name" value="Vinculin-bd_dom"/>
</dbReference>
<dbReference type="InterPro" id="IPR054082">
    <property type="entry name" value="Talin_IBS2B"/>
</dbReference>
<dbReference type="Pfam" id="PF08913">
    <property type="entry name" value="VBS"/>
    <property type="match status" value="1"/>
</dbReference>
<feature type="coiled-coil region" evidence="3">
    <location>
        <begin position="300"/>
        <end position="327"/>
    </location>
</feature>
<feature type="domain" description="Talin-1/2 VBS2" evidence="8">
    <location>
        <begin position="191"/>
        <end position="306"/>
    </location>
</feature>
<dbReference type="InterPro" id="IPR037438">
    <property type="entry name" value="Talin1/2-RS"/>
</dbReference>
<feature type="domain" description="Talin 1-like rod-segment" evidence="6">
    <location>
        <begin position="1053"/>
        <end position="1217"/>
    </location>
</feature>
<proteinExistence type="predicted"/>
<dbReference type="PANTHER" id="PTHR19981">
    <property type="entry name" value="TALIN"/>
    <property type="match status" value="1"/>
</dbReference>
<evidence type="ECO:0000259" key="7">
    <source>
        <dbReference type="Pfam" id="PF21896"/>
    </source>
</evidence>
<evidence type="ECO:0000259" key="5">
    <source>
        <dbReference type="Pfam" id="PF21692"/>
    </source>
</evidence>
<dbReference type="Pfam" id="PF21896">
    <property type="entry name" value="Talin_IBS2B"/>
    <property type="match status" value="2"/>
</dbReference>
<feature type="domain" description="Talin IBS2B" evidence="7">
    <location>
        <begin position="858"/>
        <end position="975"/>
    </location>
</feature>
<dbReference type="SUPFAM" id="SSF47220">
    <property type="entry name" value="alpha-catenin/vinculin-like"/>
    <property type="match status" value="5"/>
</dbReference>
<dbReference type="InterPro" id="IPR049108">
    <property type="entry name" value="Talin_R4"/>
</dbReference>
<evidence type="ECO:0000256" key="2">
    <source>
        <dbReference type="ARBA" id="ARBA00022490"/>
    </source>
</evidence>
<feature type="domain" description="Talin 1-like rod-segment" evidence="6">
    <location>
        <begin position="1370"/>
        <end position="1534"/>
    </location>
</feature>
<evidence type="ECO:0000259" key="6">
    <source>
        <dbReference type="Pfam" id="PF21865"/>
    </source>
</evidence>
<dbReference type="Pfam" id="PF21865">
    <property type="entry name" value="TLN1-like_RS"/>
    <property type="match status" value="3"/>
</dbReference>
<keyword evidence="3" id="KW-0175">Coiled coil</keyword>
<evidence type="ECO:0000259" key="8">
    <source>
        <dbReference type="Pfam" id="PF25177"/>
    </source>
</evidence>
<organism evidence="9 10">
    <name type="scientific">Huso huso</name>
    <name type="common">Beluga</name>
    <name type="synonym">Acipenser huso</name>
    <dbReference type="NCBI Taxonomy" id="61971"/>
    <lineage>
        <taxon>Eukaryota</taxon>
        <taxon>Metazoa</taxon>
        <taxon>Chordata</taxon>
        <taxon>Craniata</taxon>
        <taxon>Vertebrata</taxon>
        <taxon>Euteleostomi</taxon>
        <taxon>Actinopterygii</taxon>
        <taxon>Chondrostei</taxon>
        <taxon>Acipenseriformes</taxon>
        <taxon>Acipenseridae</taxon>
        <taxon>Huso</taxon>
    </lineage>
</organism>
<evidence type="ECO:0000256" key="1">
    <source>
        <dbReference type="ARBA" id="ARBA00004496"/>
    </source>
</evidence>
<feature type="domain" description="Talin IBS2B" evidence="7">
    <location>
        <begin position="441"/>
        <end position="602"/>
    </location>
</feature>
<dbReference type="InterPro" id="IPR057346">
    <property type="entry name" value="Talin1/2_VBS2"/>
</dbReference>
<comment type="caution">
    <text evidence="9">The sequence shown here is derived from an EMBL/GenBank/DDBJ whole genome shotgun (WGS) entry which is preliminary data.</text>
</comment>
<dbReference type="InterPro" id="IPR036723">
    <property type="entry name" value="Alpha-catenin/vinculin-like_sf"/>
</dbReference>
<dbReference type="PANTHER" id="PTHR19981:SF34">
    <property type="entry name" value="TALIN-2"/>
    <property type="match status" value="1"/>
</dbReference>
<dbReference type="SUPFAM" id="SSF109885">
    <property type="entry name" value="I/LWEQ domain"/>
    <property type="match status" value="3"/>
</dbReference>
<dbReference type="Gene3D" id="1.20.120.230">
    <property type="entry name" value="Alpha-catenin/vinculin-like"/>
    <property type="match status" value="5"/>
</dbReference>
<gene>
    <name evidence="9" type="ORF">HHUSO_G23208</name>
</gene>
<keyword evidence="2" id="KW-0963">Cytoplasm</keyword>
<dbReference type="InterPro" id="IPR054060">
    <property type="entry name" value="TLN1-like_RS"/>
</dbReference>
<dbReference type="Proteomes" id="UP001369086">
    <property type="component" value="Unassembled WGS sequence"/>
</dbReference>
<feature type="coiled-coil region" evidence="3">
    <location>
        <begin position="446"/>
        <end position="473"/>
    </location>
</feature>
<protein>
    <submittedName>
        <fullName evidence="9">Talin-2-like isoform X1</fullName>
    </submittedName>
</protein>
<keyword evidence="10" id="KW-1185">Reference proteome</keyword>
<evidence type="ECO:0000256" key="3">
    <source>
        <dbReference type="SAM" id="Coils"/>
    </source>
</evidence>
<reference evidence="9 10" key="1">
    <citation type="submission" date="2021-05" db="EMBL/GenBank/DDBJ databases">
        <authorList>
            <person name="Zahm M."/>
            <person name="Klopp C."/>
            <person name="Cabau C."/>
            <person name="Kuhl H."/>
            <person name="Suciu R."/>
            <person name="Ciorpac M."/>
            <person name="Holostenco D."/>
            <person name="Gessner J."/>
            <person name="Wuertz S."/>
            <person name="Hohne C."/>
            <person name="Stock M."/>
            <person name="Gislard M."/>
            <person name="Lluch J."/>
            <person name="Milhes M."/>
            <person name="Lampietro C."/>
            <person name="Lopez Roques C."/>
            <person name="Donnadieu C."/>
            <person name="Du K."/>
            <person name="Schartl M."/>
            <person name="Guiguen Y."/>
        </authorList>
    </citation>
    <scope>NUCLEOTIDE SEQUENCE [LARGE SCALE GENOMIC DNA]</scope>
    <source>
        <strain evidence="9">Hh-F2</strain>
        <tissue evidence="9">Blood</tissue>
    </source>
</reference>
<dbReference type="InterPro" id="IPR035964">
    <property type="entry name" value="I/LWEQ_dom_sf"/>
</dbReference>
<feature type="domain" description="Talin 1-like rod-segment" evidence="6">
    <location>
        <begin position="608"/>
        <end position="749"/>
    </location>
</feature>
<dbReference type="Gene3D" id="1.20.1420.10">
    <property type="entry name" value="Talin, central domain"/>
    <property type="match status" value="6"/>
</dbReference>
<dbReference type="CDD" id="cd12150">
    <property type="entry name" value="talin-RS"/>
    <property type="match status" value="1"/>
</dbReference>
<name>A0ABR0YW22_HUSHU</name>
<evidence type="ECO:0000259" key="4">
    <source>
        <dbReference type="Pfam" id="PF08913"/>
    </source>
</evidence>
<evidence type="ECO:0000313" key="10">
    <source>
        <dbReference type="Proteomes" id="UP001369086"/>
    </source>
</evidence>
<feature type="domain" description="Vinculin-binding site-containing" evidence="4">
    <location>
        <begin position="1244"/>
        <end position="1368"/>
    </location>
</feature>
<dbReference type="Pfam" id="PF25177">
    <property type="entry name" value="Talin_VBS2"/>
    <property type="match status" value="1"/>
</dbReference>
<feature type="domain" description="Talin R4" evidence="5">
    <location>
        <begin position="313"/>
        <end position="437"/>
    </location>
</feature>
<comment type="subcellular location">
    <subcellularLocation>
        <location evidence="1">Cytoplasm</location>
    </subcellularLocation>
</comment>
<evidence type="ECO:0000313" key="9">
    <source>
        <dbReference type="EMBL" id="KAK6476726.1"/>
    </source>
</evidence>
<sequence length="1600" mass="167705">MPLDLGSGKTPYIHPGKECSYDSGALVLQPRQTVLTAAGSIGQASGDLLRHIGESEADERFQDVLMNLAKAVANAAAMMVLKAKNVAQVAEDTVLQNRVIAAATQCALSTSQLVACAKVVSPTISSPVCQEQLIEAGKLVDRSVEGCVKACISATDDNELLKQVNAAAIVVSQALNDLLQHVRHYASRGEPIGRYDQATDTIMTVTESIFSSMGDAGEMVRQARVLAQATSDLVNAMRSDAEAEIDVDNSKKLLAAAKLLADATARMVEAAKGAAANPENEDQQQRLREAAEGLRVATNAAAQNAIKKKLINRLENAAKQAAAAATQTIAASQNAAASNKNTAAHQQLVQSCKAVADYIPQLVQGVRGSQAQPEDLSAQLALIIASQNFLQPGSKMLTSAKSAVPTVTDQAAAMQLGQCAKNLATSLAELRSAAQQAHEACGPMEIDSALTAVQTLKNELQDAKMAAAEGQLKPLPGESLEKCAQDLGSTSKAVGSSMAQLLTCAAQGNEHYTGVAARETAQALKTLAQAARGVAASTADPQSAGAMLDSARDVMEGSAMLIYEAKQALVCPGDAESQQRLAQVAKAVSHSLNNCVNCLPGQKDVDMALKSIGEASKKLLVDSLPPSSKSFQEAQSELNQAAAGLNQSAGEVVHSSRGTSSQLAVASGKFSEDFDEFLDAGIEMAGQTQSKEDQIQVIGNLKNISMSSSKLLLAAKSLSVDPGAPNTKNLLAAAARAVTESINQLITLCTQQAPGQKECDNALRELETVKGMLDNPNEPVSDLSYFDCIESVMENSKVLGESMAGISHNCKTGDLPAFGDCVSVASKALCGLTEAAGQASYLVGVSDPNSQAGQQGLVDPIQFARANQAIQMACQNLVDPASSPSQVLSAATIVAKHTSALCNACRIASSKTGNPVAKRHFVQSAKEVANSTANLVKTIKALDGDFSEENRDKCRVATSPLIEAVENLAAFASNPEFVSIPAQISREGCAAQEPILYSARAMLDSSSLLLKTARSLVINPKDPPTWSILAGHSRTVSDSIKSLITSIRDKAPGQRECDYSIDNINRCIRGIEQASLAAVSQNLPLRDDISLEALQEQLTSVVQEIGHVIDPISYAARGEAAQLGHKVTQLASYFEPLVLASVGVASKLLDHQQQMTVLDQTKTLAESALQMLYAAKEGGGNPKAAHTHDAIAEAAQLMKEAVDDIMVTMNEAASEVGMVGGMVDSIAEAMGRLDEGTPPEPEGSFVDYQTTMVKYSKAIAVTAQEMMTKSVASPEELGGLASQVTTDYGHLAHQGRLAAATAEPEEIGFQIKTRVQELGHGCIFLVQKAGALQITPTDSFTKRELIECARAVTEKVSMVLSALQAGNKGTQACITAASAVSGIIADLDTTIMFASSGTLNAENEESFADHRENILKTAKALVEDTKMLVSGAASSQDKLAQAAQSSANTITQLTDVVKLGATSIGSDDPETQVVLINAVKDVAKALAELIGATKCASGKPADDPSMYQLKSAAKVMVTNVTSLLKTVKAVEDEATRGTRALEATIECIKQELTVFQSKQVPDRVSTPEEFIRMTKGITTATAKAVAAGNSARQEDVISQT</sequence>
<dbReference type="EMBL" id="JAHFZB010000022">
    <property type="protein sequence ID" value="KAK6476726.1"/>
    <property type="molecule type" value="Genomic_DNA"/>
</dbReference>
<accession>A0ABR0YW22</accession>